<keyword evidence="4" id="KW-1185">Reference proteome</keyword>
<feature type="transmembrane region" description="Helical" evidence="1">
    <location>
        <begin position="151"/>
        <end position="177"/>
    </location>
</feature>
<evidence type="ECO:0000256" key="1">
    <source>
        <dbReference type="SAM" id="Phobius"/>
    </source>
</evidence>
<dbReference type="Pfam" id="PF20152">
    <property type="entry name" value="DUF6534"/>
    <property type="match status" value="1"/>
</dbReference>
<evidence type="ECO:0000313" key="4">
    <source>
        <dbReference type="Proteomes" id="UP000772434"/>
    </source>
</evidence>
<dbReference type="InterPro" id="IPR045339">
    <property type="entry name" value="DUF6534"/>
</dbReference>
<feature type="transmembrane region" description="Helical" evidence="1">
    <location>
        <begin position="12"/>
        <end position="33"/>
    </location>
</feature>
<evidence type="ECO:0000259" key="2">
    <source>
        <dbReference type="Pfam" id="PF20152"/>
    </source>
</evidence>
<organism evidence="3 4">
    <name type="scientific">Rhodocollybia butyracea</name>
    <dbReference type="NCBI Taxonomy" id="206335"/>
    <lineage>
        <taxon>Eukaryota</taxon>
        <taxon>Fungi</taxon>
        <taxon>Dikarya</taxon>
        <taxon>Basidiomycota</taxon>
        <taxon>Agaricomycotina</taxon>
        <taxon>Agaricomycetes</taxon>
        <taxon>Agaricomycetidae</taxon>
        <taxon>Agaricales</taxon>
        <taxon>Marasmiineae</taxon>
        <taxon>Omphalotaceae</taxon>
        <taxon>Rhodocollybia</taxon>
    </lineage>
</organism>
<protein>
    <recommendedName>
        <fullName evidence="2">DUF6534 domain-containing protein</fullName>
    </recommendedName>
</protein>
<dbReference type="PANTHER" id="PTHR40465">
    <property type="entry name" value="CHROMOSOME 1, WHOLE GENOME SHOTGUN SEQUENCE"/>
    <property type="match status" value="1"/>
</dbReference>
<feature type="transmembrane region" description="Helical" evidence="1">
    <location>
        <begin position="88"/>
        <end position="109"/>
    </location>
</feature>
<gene>
    <name evidence="3" type="ORF">BDP27DRAFT_461824</name>
</gene>
<feature type="transmembrane region" description="Helical" evidence="1">
    <location>
        <begin position="45"/>
        <end position="68"/>
    </location>
</feature>
<dbReference type="Proteomes" id="UP000772434">
    <property type="component" value="Unassembled WGS sequence"/>
</dbReference>
<keyword evidence="1" id="KW-0812">Transmembrane</keyword>
<evidence type="ECO:0000313" key="3">
    <source>
        <dbReference type="EMBL" id="KAF9071853.1"/>
    </source>
</evidence>
<name>A0A9P5UB86_9AGAR</name>
<dbReference type="AlphaFoldDB" id="A0A9P5UB86"/>
<sequence length="329" mass="36107">MGAFDDSLGVVSVAYVLAAMLFGMLNIQSFRYFEGFSKDRLTIKLLVGGVWILNVLQMVFIGHSLYHWMISNFGNPAAFNSSIWSFDVGILFTNIIVLAVELFFAFRVLTLSKNKWLSGIIAILSVCYWGFELASFVRKFQLGKISLFFRFEWIACTGLACAAAADLLIAGSLTFYLRQGRTGVRKTDSVINKLMMYAINTGLLTSIFAVIDMICFLTMPHNLIHDAMNIMVGKLYTISLLASLNVRANLRSSLNAESTGCNMSNFNAPEASRSGAAAGASPPIFAVVGAGSELAGVEIPKYFDFDRSSSTMPMVKLNESKISRCITQV</sequence>
<proteinExistence type="predicted"/>
<feature type="transmembrane region" description="Helical" evidence="1">
    <location>
        <begin position="116"/>
        <end position="131"/>
    </location>
</feature>
<keyword evidence="1" id="KW-0472">Membrane</keyword>
<reference evidence="3" key="1">
    <citation type="submission" date="2020-11" db="EMBL/GenBank/DDBJ databases">
        <authorList>
            <consortium name="DOE Joint Genome Institute"/>
            <person name="Ahrendt S."/>
            <person name="Riley R."/>
            <person name="Andreopoulos W."/>
            <person name="Labutti K."/>
            <person name="Pangilinan J."/>
            <person name="Ruiz-Duenas F.J."/>
            <person name="Barrasa J.M."/>
            <person name="Sanchez-Garcia M."/>
            <person name="Camarero S."/>
            <person name="Miyauchi S."/>
            <person name="Serrano A."/>
            <person name="Linde D."/>
            <person name="Babiker R."/>
            <person name="Drula E."/>
            <person name="Ayuso-Fernandez I."/>
            <person name="Pacheco R."/>
            <person name="Padilla G."/>
            <person name="Ferreira P."/>
            <person name="Barriuso J."/>
            <person name="Kellner H."/>
            <person name="Castanera R."/>
            <person name="Alfaro M."/>
            <person name="Ramirez L."/>
            <person name="Pisabarro A.G."/>
            <person name="Kuo A."/>
            <person name="Tritt A."/>
            <person name="Lipzen A."/>
            <person name="He G."/>
            <person name="Yan M."/>
            <person name="Ng V."/>
            <person name="Cullen D."/>
            <person name="Martin F."/>
            <person name="Rosso M.-N."/>
            <person name="Henrissat B."/>
            <person name="Hibbett D."/>
            <person name="Martinez A.T."/>
            <person name="Grigoriev I.V."/>
        </authorList>
    </citation>
    <scope>NUCLEOTIDE SEQUENCE</scope>
    <source>
        <strain evidence="3">AH 40177</strain>
    </source>
</reference>
<accession>A0A9P5UB86</accession>
<feature type="transmembrane region" description="Helical" evidence="1">
    <location>
        <begin position="197"/>
        <end position="221"/>
    </location>
</feature>
<feature type="domain" description="DUF6534" evidence="2">
    <location>
        <begin position="162"/>
        <end position="248"/>
    </location>
</feature>
<dbReference type="PANTHER" id="PTHR40465:SF1">
    <property type="entry name" value="DUF6534 DOMAIN-CONTAINING PROTEIN"/>
    <property type="match status" value="1"/>
</dbReference>
<comment type="caution">
    <text evidence="3">The sequence shown here is derived from an EMBL/GenBank/DDBJ whole genome shotgun (WGS) entry which is preliminary data.</text>
</comment>
<keyword evidence="1" id="KW-1133">Transmembrane helix</keyword>
<dbReference type="EMBL" id="JADNRY010000029">
    <property type="protein sequence ID" value="KAF9071853.1"/>
    <property type="molecule type" value="Genomic_DNA"/>
</dbReference>
<dbReference type="OrthoDB" id="2535105at2759"/>